<evidence type="ECO:0000313" key="2">
    <source>
        <dbReference type="EMBL" id="JAA69083.1"/>
    </source>
</evidence>
<dbReference type="AlphaFoldDB" id="A0A0K8RDZ6"/>
<reference evidence="2" key="1">
    <citation type="submission" date="2012-12" db="EMBL/GenBank/DDBJ databases">
        <title>Identification and characterization of a phenylalanine ammonia-lyase gene family in Isatis indigotica Fort.</title>
        <authorList>
            <person name="Liu Q."/>
            <person name="Chen J."/>
            <person name="Zhou X."/>
            <person name="Di P."/>
            <person name="Xiao Y."/>
            <person name="Xuan H."/>
            <person name="Zhang L."/>
            <person name="Chen W."/>
        </authorList>
    </citation>
    <scope>NUCLEOTIDE SEQUENCE</scope>
    <source>
        <tissue evidence="2">Salivary gland</tissue>
    </source>
</reference>
<organism evidence="2">
    <name type="scientific">Ixodes ricinus</name>
    <name type="common">Common tick</name>
    <name type="synonym">Acarus ricinus</name>
    <dbReference type="NCBI Taxonomy" id="34613"/>
    <lineage>
        <taxon>Eukaryota</taxon>
        <taxon>Metazoa</taxon>
        <taxon>Ecdysozoa</taxon>
        <taxon>Arthropoda</taxon>
        <taxon>Chelicerata</taxon>
        <taxon>Arachnida</taxon>
        <taxon>Acari</taxon>
        <taxon>Parasitiformes</taxon>
        <taxon>Ixodida</taxon>
        <taxon>Ixodoidea</taxon>
        <taxon>Ixodidae</taxon>
        <taxon>Ixodinae</taxon>
        <taxon>Ixodes</taxon>
    </lineage>
</organism>
<proteinExistence type="evidence at transcript level"/>
<feature type="chain" id="PRO_5005517075" evidence="1">
    <location>
        <begin position="19"/>
        <end position="100"/>
    </location>
</feature>
<feature type="signal peptide" evidence="1">
    <location>
        <begin position="1"/>
        <end position="18"/>
    </location>
</feature>
<name>A0A0K8RDZ6_IXORI</name>
<dbReference type="EMBL" id="GADI01004725">
    <property type="protein sequence ID" value="JAA69083.1"/>
    <property type="molecule type" value="mRNA"/>
</dbReference>
<evidence type="ECO:0000256" key="1">
    <source>
        <dbReference type="SAM" id="SignalP"/>
    </source>
</evidence>
<accession>A0A0K8RDZ6</accession>
<protein>
    <submittedName>
        <fullName evidence="2">Putative ixodes 10 kDa peptide protein</fullName>
    </submittedName>
</protein>
<sequence length="100" mass="11322">MQLVVFAVVLILPSFLSGESYRTIHEISNPCEGYLLEGGHLSCNMQDSTYVDYDLKRCTVICKNGIGQKLPEEICRNGKLDCTTDVARTLSEWALKYMRK</sequence>
<keyword evidence="1" id="KW-0732">Signal</keyword>